<feature type="signal peptide" evidence="1">
    <location>
        <begin position="1"/>
        <end position="18"/>
    </location>
</feature>
<accession>A0A1Y2M5V2</accession>
<gene>
    <name evidence="2" type="ORF">B5807_03456</name>
</gene>
<evidence type="ECO:0000313" key="3">
    <source>
        <dbReference type="Proteomes" id="UP000193240"/>
    </source>
</evidence>
<proteinExistence type="predicted"/>
<dbReference type="OMA" id="NIQTIAW"/>
<feature type="chain" id="PRO_5012372828" evidence="1">
    <location>
        <begin position="19"/>
        <end position="174"/>
    </location>
</feature>
<keyword evidence="3" id="KW-1185">Reference proteome</keyword>
<dbReference type="AlphaFoldDB" id="A0A1Y2M5V2"/>
<reference evidence="2 3" key="1">
    <citation type="journal article" date="2017" name="Genome Announc.">
        <title>Genome sequence of the saprophytic ascomycete Epicoccum nigrum ICMP 19927 strain isolated from New Zealand.</title>
        <authorList>
            <person name="Fokin M."/>
            <person name="Fleetwood D."/>
            <person name="Weir B.S."/>
            <person name="Villas-Boas S.G."/>
        </authorList>
    </citation>
    <scope>NUCLEOTIDE SEQUENCE [LARGE SCALE GENOMIC DNA]</scope>
    <source>
        <strain evidence="2 3">ICMP 19927</strain>
    </source>
</reference>
<protein>
    <submittedName>
        <fullName evidence="2">Uncharacterized protein</fullName>
    </submittedName>
</protein>
<keyword evidence="1" id="KW-0732">Signal</keyword>
<dbReference type="Proteomes" id="UP000193240">
    <property type="component" value="Unassembled WGS sequence"/>
</dbReference>
<dbReference type="EMBL" id="KZ107840">
    <property type="protein sequence ID" value="OSS51485.1"/>
    <property type="molecule type" value="Genomic_DNA"/>
</dbReference>
<sequence length="174" mass="18544">MHLLHLLLLSSPFWTTNALSINETRTYLTAPALVTINNRTAIQCWRLLTPFVTSLTPGTTGASALTLTNVTDFGYTILPPRFNGGQHTAPAPQMVHFVSGLAHVTLPHDESGELWLLGGKGGLLFATDTTGEGHVTTYPGDEPTVGILAPFEGGVVPEYEVVKEGGCEGVQTFV</sequence>
<dbReference type="InParanoid" id="A0A1Y2M5V2"/>
<organism evidence="2 3">
    <name type="scientific">Epicoccum nigrum</name>
    <name type="common">Soil fungus</name>
    <name type="synonym">Epicoccum purpurascens</name>
    <dbReference type="NCBI Taxonomy" id="105696"/>
    <lineage>
        <taxon>Eukaryota</taxon>
        <taxon>Fungi</taxon>
        <taxon>Dikarya</taxon>
        <taxon>Ascomycota</taxon>
        <taxon>Pezizomycotina</taxon>
        <taxon>Dothideomycetes</taxon>
        <taxon>Pleosporomycetidae</taxon>
        <taxon>Pleosporales</taxon>
        <taxon>Pleosporineae</taxon>
        <taxon>Didymellaceae</taxon>
        <taxon>Epicoccum</taxon>
    </lineage>
</organism>
<evidence type="ECO:0000256" key="1">
    <source>
        <dbReference type="SAM" id="SignalP"/>
    </source>
</evidence>
<evidence type="ECO:0000313" key="2">
    <source>
        <dbReference type="EMBL" id="OSS51485.1"/>
    </source>
</evidence>
<name>A0A1Y2M5V2_EPING</name>